<dbReference type="AlphaFoldDB" id="A0A4U6X580"/>
<name>A0A4U6X580_9PEZI</name>
<protein>
    <submittedName>
        <fullName evidence="2">Uncharacterized protein</fullName>
    </submittedName>
</protein>
<organism evidence="2 3">
    <name type="scientific">Colletotrichum tanaceti</name>
    <dbReference type="NCBI Taxonomy" id="1306861"/>
    <lineage>
        <taxon>Eukaryota</taxon>
        <taxon>Fungi</taxon>
        <taxon>Dikarya</taxon>
        <taxon>Ascomycota</taxon>
        <taxon>Pezizomycotina</taxon>
        <taxon>Sordariomycetes</taxon>
        <taxon>Hypocreomycetidae</taxon>
        <taxon>Glomerellales</taxon>
        <taxon>Glomerellaceae</taxon>
        <taxon>Colletotrichum</taxon>
        <taxon>Colletotrichum destructivum species complex</taxon>
    </lineage>
</organism>
<feature type="compositionally biased region" description="Basic and acidic residues" evidence="1">
    <location>
        <begin position="66"/>
        <end position="97"/>
    </location>
</feature>
<evidence type="ECO:0000313" key="2">
    <source>
        <dbReference type="EMBL" id="TKW50365.1"/>
    </source>
</evidence>
<evidence type="ECO:0000313" key="3">
    <source>
        <dbReference type="Proteomes" id="UP000310108"/>
    </source>
</evidence>
<proteinExistence type="predicted"/>
<dbReference type="Proteomes" id="UP000310108">
    <property type="component" value="Unassembled WGS sequence"/>
</dbReference>
<gene>
    <name evidence="2" type="ORF">CTA1_2648</name>
</gene>
<evidence type="ECO:0000256" key="1">
    <source>
        <dbReference type="SAM" id="MobiDB-lite"/>
    </source>
</evidence>
<keyword evidence="3" id="KW-1185">Reference proteome</keyword>
<dbReference type="EMBL" id="PJEX01000406">
    <property type="protein sequence ID" value="TKW50365.1"/>
    <property type="molecule type" value="Genomic_DNA"/>
</dbReference>
<dbReference type="STRING" id="1306861.A0A4U6X580"/>
<feature type="region of interest" description="Disordered" evidence="1">
    <location>
        <begin position="1"/>
        <end position="102"/>
    </location>
</feature>
<sequence>MNHFLNAARSSMRNSPDRRLGLQLAVQRIRLPPATGIRTPAPPPAAKPPGSDFSLDAAPNASTADNRGEAQSDRDVDDSSHSSGDRASRPSSEHGELSVDAEPDIEAVDVASEDGPDAPDSTPLTGAAGVDAVISSAEDEATWAATCTFFGHYVDRQSIAPEDCLWLLGTADSLRPTQLYDVFTTLQTVRDGGLELGSILAHEIGVSKTLLYEAVIAVRRLAVLSAAHLAAFPKRHRLLGRPFGIACACEMDSLTAAIADTVGAGATMLLVPANLRDEALTKAQRYLLARVTFPGLGPLGAPWVQPFVRSVVFCLEKPDAELMSIAWAELAMML</sequence>
<accession>A0A4U6X580</accession>
<comment type="caution">
    <text evidence="2">The sequence shown here is derived from an EMBL/GenBank/DDBJ whole genome shotgun (WGS) entry which is preliminary data.</text>
</comment>
<reference evidence="2 3" key="1">
    <citation type="journal article" date="2019" name="PLoS ONE">
        <title>Comparative genome analysis indicates high evolutionary potential of pathogenicity genes in Colletotrichum tanaceti.</title>
        <authorList>
            <person name="Lelwala R.V."/>
            <person name="Korhonen P.K."/>
            <person name="Young N.D."/>
            <person name="Scott J.B."/>
            <person name="Ades P.A."/>
            <person name="Gasser R.B."/>
            <person name="Taylor P.W.J."/>
        </authorList>
    </citation>
    <scope>NUCLEOTIDE SEQUENCE [LARGE SCALE GENOMIC DNA]</scope>
    <source>
        <strain evidence="2">BRIP57314</strain>
    </source>
</reference>